<evidence type="ECO:0000313" key="2">
    <source>
        <dbReference type="EMBL" id="EZA47955.1"/>
    </source>
</evidence>
<accession>A0A026VWA9</accession>
<proteinExistence type="predicted"/>
<dbReference type="Proteomes" id="UP000053097">
    <property type="component" value="Unassembled WGS sequence"/>
</dbReference>
<keyword evidence="3" id="KW-1185">Reference proteome</keyword>
<gene>
    <name evidence="2" type="ORF">X777_15039</name>
</gene>
<reference evidence="2 3" key="1">
    <citation type="journal article" date="2014" name="Curr. Biol.">
        <title>The genome of the clonal raider ant Cerapachys biroi.</title>
        <authorList>
            <person name="Oxley P.R."/>
            <person name="Ji L."/>
            <person name="Fetter-Pruneda I."/>
            <person name="McKenzie S.K."/>
            <person name="Li C."/>
            <person name="Hu H."/>
            <person name="Zhang G."/>
            <person name="Kronauer D.J."/>
        </authorList>
    </citation>
    <scope>NUCLEOTIDE SEQUENCE [LARGE SCALE GENOMIC DNA]</scope>
</reference>
<name>A0A026VWA9_OOCBI</name>
<protein>
    <submittedName>
        <fullName evidence="2">Uncharacterized protein</fullName>
    </submittedName>
</protein>
<dbReference type="EMBL" id="KK107741">
    <property type="protein sequence ID" value="EZA47955.1"/>
    <property type="molecule type" value="Genomic_DNA"/>
</dbReference>
<evidence type="ECO:0000256" key="1">
    <source>
        <dbReference type="SAM" id="MobiDB-lite"/>
    </source>
</evidence>
<sequence>MLSCCVNDISCAYLTFRCVGRVLAMSLRIRKDKRRVASARSNTRQKNKPSERTGRIKLACHTT</sequence>
<dbReference type="AlphaFoldDB" id="A0A026VWA9"/>
<organism evidence="2 3">
    <name type="scientific">Ooceraea biroi</name>
    <name type="common">Clonal raider ant</name>
    <name type="synonym">Cerapachys biroi</name>
    <dbReference type="NCBI Taxonomy" id="2015173"/>
    <lineage>
        <taxon>Eukaryota</taxon>
        <taxon>Metazoa</taxon>
        <taxon>Ecdysozoa</taxon>
        <taxon>Arthropoda</taxon>
        <taxon>Hexapoda</taxon>
        <taxon>Insecta</taxon>
        <taxon>Pterygota</taxon>
        <taxon>Neoptera</taxon>
        <taxon>Endopterygota</taxon>
        <taxon>Hymenoptera</taxon>
        <taxon>Apocrita</taxon>
        <taxon>Aculeata</taxon>
        <taxon>Formicoidea</taxon>
        <taxon>Formicidae</taxon>
        <taxon>Dorylinae</taxon>
        <taxon>Ooceraea</taxon>
    </lineage>
</organism>
<feature type="compositionally biased region" description="Basic residues" evidence="1">
    <location>
        <begin position="34"/>
        <end position="47"/>
    </location>
</feature>
<evidence type="ECO:0000313" key="3">
    <source>
        <dbReference type="Proteomes" id="UP000053097"/>
    </source>
</evidence>
<feature type="region of interest" description="Disordered" evidence="1">
    <location>
        <begin position="34"/>
        <end position="63"/>
    </location>
</feature>